<feature type="domain" description="2TM" evidence="2">
    <location>
        <begin position="14"/>
        <end position="101"/>
    </location>
</feature>
<organism evidence="3 4">
    <name type="scientific">Polaribacter marinaquae</name>
    <dbReference type="NCBI Taxonomy" id="1642819"/>
    <lineage>
        <taxon>Bacteria</taxon>
        <taxon>Pseudomonadati</taxon>
        <taxon>Bacteroidota</taxon>
        <taxon>Flavobacteriia</taxon>
        <taxon>Flavobacteriales</taxon>
        <taxon>Flavobacteriaceae</taxon>
    </lineage>
</organism>
<dbReference type="Pfam" id="PF13239">
    <property type="entry name" value="2TM"/>
    <property type="match status" value="1"/>
</dbReference>
<sequence>MKTNYIEEQNYILAKKKVERLSKFYKHLVVYIVVNTFLSAIFIVGDINDGSTFTQAVFYNSNYKIWLFWGIGIAFQAINTFGLNIFFTNDWEKRKIDKFMNEQNYRQ</sequence>
<accession>A0ABZ2TS64</accession>
<evidence type="ECO:0000313" key="4">
    <source>
        <dbReference type="Proteomes" id="UP001491088"/>
    </source>
</evidence>
<keyword evidence="1" id="KW-1133">Transmembrane helix</keyword>
<gene>
    <name evidence="3" type="ORF">WG950_01180</name>
</gene>
<dbReference type="EMBL" id="CP150496">
    <property type="protein sequence ID" value="WYW55876.1"/>
    <property type="molecule type" value="Genomic_DNA"/>
</dbReference>
<dbReference type="RefSeq" id="WP_340933587.1">
    <property type="nucleotide sequence ID" value="NZ_CP150496.1"/>
</dbReference>
<keyword evidence="1" id="KW-0472">Membrane</keyword>
<reference evidence="3 4" key="1">
    <citation type="submission" date="2024-03" db="EMBL/GenBank/DDBJ databases">
        <authorList>
            <person name="Cao K."/>
        </authorList>
    </citation>
    <scope>NUCLEOTIDE SEQUENCE [LARGE SCALE GENOMIC DNA]</scope>
    <source>
        <strain evidence="3 4">MCCC 1K00696</strain>
    </source>
</reference>
<proteinExistence type="predicted"/>
<feature type="transmembrane region" description="Helical" evidence="1">
    <location>
        <begin position="65"/>
        <end position="87"/>
    </location>
</feature>
<keyword evidence="1" id="KW-0812">Transmembrane</keyword>
<evidence type="ECO:0000256" key="1">
    <source>
        <dbReference type="SAM" id="Phobius"/>
    </source>
</evidence>
<dbReference type="InterPro" id="IPR025698">
    <property type="entry name" value="2TM_dom"/>
</dbReference>
<evidence type="ECO:0000259" key="2">
    <source>
        <dbReference type="Pfam" id="PF13239"/>
    </source>
</evidence>
<evidence type="ECO:0000313" key="3">
    <source>
        <dbReference type="EMBL" id="WYW55876.1"/>
    </source>
</evidence>
<feature type="transmembrane region" description="Helical" evidence="1">
    <location>
        <begin position="24"/>
        <end position="45"/>
    </location>
</feature>
<protein>
    <submittedName>
        <fullName evidence="3">2TM domain-containing protein</fullName>
    </submittedName>
</protein>
<dbReference type="Proteomes" id="UP001491088">
    <property type="component" value="Chromosome"/>
</dbReference>
<keyword evidence="4" id="KW-1185">Reference proteome</keyword>
<name>A0ABZ2TS64_9FLAO</name>